<proteinExistence type="inferred from homology"/>
<comment type="similarity">
    <text evidence="2 7">Belongs to the purine permeases (TC 2.A.7.14) family.</text>
</comment>
<reference evidence="8" key="1">
    <citation type="submission" date="2022-08" db="EMBL/GenBank/DDBJ databases">
        <authorList>
            <person name="Marques A."/>
        </authorList>
    </citation>
    <scope>NUCLEOTIDE SEQUENCE</scope>
    <source>
        <strain evidence="8">RhyPub2mFocal</strain>
        <tissue evidence="8">Leaves</tissue>
    </source>
</reference>
<protein>
    <recommendedName>
        <fullName evidence="7">Probable purine permease</fullName>
    </recommendedName>
</protein>
<dbReference type="InterPro" id="IPR030182">
    <property type="entry name" value="PUP_plant"/>
</dbReference>
<sequence>MATTQEGQESSRPKSTLSPFTLVHAILLMAGSGGNLLLRVYFLHGGSRLWLSSLLQVAAWPLLLLPLSFSTKKFNLSLSVYSVFAFIGILWALDCYLYALASAYLPLSTSSLVISSQLAFTSVFAFLLVRQRFTPFSFNAVVLLTIGPVVLSMGEGSDRPEGESKGKYILGFLMAVAAAALIGFIFAFMELAMRRGKVVQTYAAAMEMQLAIGISSTVFCLVGMVINNDFQVIPREANEFGLGKTKYYLVLIGDAVFWQLSNIGLVGLVSGASSLFVAIMTALQLPFLEILAVIFLHEKFSASKGIALALSIWGFVSYLYGEKKQSDKAKKAAQQELVTIA</sequence>
<comment type="subcellular location">
    <subcellularLocation>
        <location evidence="1 7">Membrane</location>
        <topology evidence="1 7">Multi-pass membrane protein</topology>
    </subcellularLocation>
</comment>
<feature type="transmembrane region" description="Helical" evidence="7">
    <location>
        <begin position="302"/>
        <end position="321"/>
    </location>
</feature>
<dbReference type="Pfam" id="PF16913">
    <property type="entry name" value="PUNUT"/>
    <property type="match status" value="1"/>
</dbReference>
<feature type="transmembrane region" description="Helical" evidence="7">
    <location>
        <begin position="21"/>
        <end position="43"/>
    </location>
</feature>
<feature type="transmembrane region" description="Helical" evidence="7">
    <location>
        <begin position="136"/>
        <end position="156"/>
    </location>
</feature>
<dbReference type="GO" id="GO:0005345">
    <property type="term" value="F:purine nucleobase transmembrane transporter activity"/>
    <property type="evidence" value="ECO:0007669"/>
    <property type="project" value="UniProtKB-UniRule"/>
</dbReference>
<dbReference type="EMBL" id="JAMFTS010000005">
    <property type="protein sequence ID" value="KAJ4750487.1"/>
    <property type="molecule type" value="Genomic_DNA"/>
</dbReference>
<keyword evidence="4 7" id="KW-0812">Transmembrane</keyword>
<evidence type="ECO:0000256" key="3">
    <source>
        <dbReference type="ARBA" id="ARBA00022448"/>
    </source>
</evidence>
<dbReference type="PANTHER" id="PTHR31376:SF97">
    <property type="entry name" value="PURINE PERMEASE-RELATED"/>
    <property type="match status" value="1"/>
</dbReference>
<evidence type="ECO:0000313" key="8">
    <source>
        <dbReference type="EMBL" id="KAJ4750487.1"/>
    </source>
</evidence>
<keyword evidence="3 7" id="KW-0813">Transport</keyword>
<dbReference type="AlphaFoldDB" id="A0AAV8C4R0"/>
<keyword evidence="6 7" id="KW-0472">Membrane</keyword>
<accession>A0AAV8C4R0</accession>
<dbReference type="PANTHER" id="PTHR31376">
    <property type="entry name" value="OS09G0467300 PROTEIN-RELATED"/>
    <property type="match status" value="1"/>
</dbReference>
<evidence type="ECO:0000256" key="6">
    <source>
        <dbReference type="ARBA" id="ARBA00023136"/>
    </source>
</evidence>
<evidence type="ECO:0000256" key="5">
    <source>
        <dbReference type="ARBA" id="ARBA00022989"/>
    </source>
</evidence>
<feature type="transmembrane region" description="Helical" evidence="7">
    <location>
        <begin position="247"/>
        <end position="268"/>
    </location>
</feature>
<keyword evidence="9" id="KW-1185">Reference proteome</keyword>
<feature type="transmembrane region" description="Helical" evidence="7">
    <location>
        <begin position="168"/>
        <end position="189"/>
    </location>
</feature>
<feature type="transmembrane region" description="Helical" evidence="7">
    <location>
        <begin position="107"/>
        <end position="129"/>
    </location>
</feature>
<evidence type="ECO:0000256" key="7">
    <source>
        <dbReference type="RuleBase" id="RU368015"/>
    </source>
</evidence>
<dbReference type="SUPFAM" id="SSF103481">
    <property type="entry name" value="Multidrug resistance efflux transporter EmrE"/>
    <property type="match status" value="2"/>
</dbReference>
<evidence type="ECO:0000256" key="2">
    <source>
        <dbReference type="ARBA" id="ARBA00006213"/>
    </source>
</evidence>
<organism evidence="8 9">
    <name type="scientific">Rhynchospora pubera</name>
    <dbReference type="NCBI Taxonomy" id="906938"/>
    <lineage>
        <taxon>Eukaryota</taxon>
        <taxon>Viridiplantae</taxon>
        <taxon>Streptophyta</taxon>
        <taxon>Embryophyta</taxon>
        <taxon>Tracheophyta</taxon>
        <taxon>Spermatophyta</taxon>
        <taxon>Magnoliopsida</taxon>
        <taxon>Liliopsida</taxon>
        <taxon>Poales</taxon>
        <taxon>Cyperaceae</taxon>
        <taxon>Cyperoideae</taxon>
        <taxon>Rhynchosporeae</taxon>
        <taxon>Rhynchospora</taxon>
    </lineage>
</organism>
<dbReference type="GO" id="GO:0016020">
    <property type="term" value="C:membrane"/>
    <property type="evidence" value="ECO:0007669"/>
    <property type="project" value="UniProtKB-SubCell"/>
</dbReference>
<feature type="transmembrane region" description="Helical" evidence="7">
    <location>
        <begin position="275"/>
        <end position="296"/>
    </location>
</feature>
<evidence type="ECO:0000256" key="4">
    <source>
        <dbReference type="ARBA" id="ARBA00022692"/>
    </source>
</evidence>
<gene>
    <name evidence="8" type="ORF">LUZ62_084892</name>
</gene>
<dbReference type="Proteomes" id="UP001140206">
    <property type="component" value="Chromosome 5"/>
</dbReference>
<evidence type="ECO:0000256" key="1">
    <source>
        <dbReference type="ARBA" id="ARBA00004141"/>
    </source>
</evidence>
<dbReference type="GO" id="GO:0015211">
    <property type="term" value="F:purine nucleoside transmembrane transporter activity"/>
    <property type="evidence" value="ECO:0007669"/>
    <property type="project" value="UniProtKB-UniRule"/>
</dbReference>
<feature type="transmembrane region" description="Helical" evidence="7">
    <location>
        <begin position="49"/>
        <end position="69"/>
    </location>
</feature>
<dbReference type="InterPro" id="IPR037185">
    <property type="entry name" value="EmrE-like"/>
</dbReference>
<evidence type="ECO:0000313" key="9">
    <source>
        <dbReference type="Proteomes" id="UP001140206"/>
    </source>
</evidence>
<comment type="caution">
    <text evidence="8">The sequence shown here is derived from an EMBL/GenBank/DDBJ whole genome shotgun (WGS) entry which is preliminary data.</text>
</comment>
<feature type="transmembrane region" description="Helical" evidence="7">
    <location>
        <begin position="210"/>
        <end position="227"/>
    </location>
</feature>
<keyword evidence="5 7" id="KW-1133">Transmembrane helix</keyword>
<name>A0AAV8C4R0_9POAL</name>
<feature type="transmembrane region" description="Helical" evidence="7">
    <location>
        <begin position="81"/>
        <end position="101"/>
    </location>
</feature>